<dbReference type="InterPro" id="IPR004408">
    <property type="entry name" value="Biotin_CoA_COase_ligase"/>
</dbReference>
<keyword evidence="3" id="KW-0067">ATP-binding</keyword>
<dbReference type="Pfam" id="PF02237">
    <property type="entry name" value="BPL_C"/>
    <property type="match status" value="1"/>
</dbReference>
<dbReference type="PANTHER" id="PTHR12835:SF5">
    <property type="entry name" value="BIOTIN--PROTEIN LIGASE"/>
    <property type="match status" value="1"/>
</dbReference>
<name>A0ABV0EY88_9ENTE</name>
<dbReference type="Pfam" id="PF03099">
    <property type="entry name" value="BPL_LplA_LipB"/>
    <property type="match status" value="1"/>
</dbReference>
<keyword evidence="6" id="KW-1185">Reference proteome</keyword>
<feature type="binding site" evidence="3">
    <location>
        <position position="209"/>
    </location>
    <ligand>
        <name>biotin</name>
        <dbReference type="ChEBI" id="CHEBI:57586"/>
    </ligand>
</feature>
<keyword evidence="3" id="KW-0805">Transcription regulation</keyword>
<keyword evidence="2 3" id="KW-0092">Biotin</keyword>
<dbReference type="Gene3D" id="1.10.10.10">
    <property type="entry name" value="Winged helix-like DNA-binding domain superfamily/Winged helix DNA-binding domain"/>
    <property type="match status" value="1"/>
</dbReference>
<keyword evidence="3" id="KW-0547">Nucleotide-binding</keyword>
<dbReference type="InterPro" id="IPR045864">
    <property type="entry name" value="aa-tRNA-synth_II/BPL/LPL"/>
</dbReference>
<keyword evidence="3" id="KW-0238">DNA-binding</keyword>
<comment type="catalytic activity">
    <reaction evidence="3">
        <text>biotin + L-lysyl-[protein] + ATP = N(6)-biotinyl-L-lysyl-[protein] + AMP + diphosphate + H(+)</text>
        <dbReference type="Rhea" id="RHEA:11756"/>
        <dbReference type="Rhea" id="RHEA-COMP:9752"/>
        <dbReference type="Rhea" id="RHEA-COMP:10505"/>
        <dbReference type="ChEBI" id="CHEBI:15378"/>
        <dbReference type="ChEBI" id="CHEBI:29969"/>
        <dbReference type="ChEBI" id="CHEBI:30616"/>
        <dbReference type="ChEBI" id="CHEBI:33019"/>
        <dbReference type="ChEBI" id="CHEBI:57586"/>
        <dbReference type="ChEBI" id="CHEBI:83144"/>
        <dbReference type="ChEBI" id="CHEBI:456215"/>
        <dbReference type="EC" id="6.3.4.15"/>
    </reaction>
</comment>
<dbReference type="EC" id="6.3.4.15" evidence="3"/>
<evidence type="ECO:0000256" key="3">
    <source>
        <dbReference type="HAMAP-Rule" id="MF_00978"/>
    </source>
</evidence>
<comment type="function">
    <text evidence="3">Acts both as a biotin--[acetyl-CoA-carboxylase] ligase and a repressor.</text>
</comment>
<dbReference type="Gene3D" id="3.30.930.10">
    <property type="entry name" value="Bira Bifunctional Protein, Domain 2"/>
    <property type="match status" value="1"/>
</dbReference>
<sequence>MAVKDQVLAFMKQTPEVFSGEKLAQILGVSRTAVWKAIKELEKAGWRFEHTAGGYRYLPSDVLDAGEILGQQSMDSSTTARQATIENSFPAPQKWTASGLPADLAIEITTTTESTMLDAKRAITAGASTPRLFLTETQTGGHGRFGRPFFSPAGQGIYMTLLLNPNHSFQETPQYTLLAAVAVCRAIHELTGREAQIKWVNDIYLDGKKIVGILSEAQSDMESGTISHVAIGMGLNFSTPQADFPTEIAKKATSLFAAGQPSITRNQLIQAIWRHFFQLLAGLPEDTSYLEEYRRRSFVLGQMVTFRRQGVEYQGTATAITDLGELVVTTASGVITLNSGEISLSQIGQQNLR</sequence>
<dbReference type="InterPro" id="IPR030855">
    <property type="entry name" value="Bifunct_BirA"/>
</dbReference>
<organism evidence="5 6">
    <name type="scientific">Enterococcus diestrammenae</name>
    <dbReference type="NCBI Taxonomy" id="1155073"/>
    <lineage>
        <taxon>Bacteria</taxon>
        <taxon>Bacillati</taxon>
        <taxon>Bacillota</taxon>
        <taxon>Bacilli</taxon>
        <taxon>Lactobacillales</taxon>
        <taxon>Enterococcaceae</taxon>
        <taxon>Enterococcus</taxon>
    </lineage>
</organism>
<dbReference type="PROSITE" id="PS51733">
    <property type="entry name" value="BPL_LPL_CATALYTIC"/>
    <property type="match status" value="1"/>
</dbReference>
<reference evidence="5" key="1">
    <citation type="submission" date="2016-06" db="EMBL/GenBank/DDBJ databases">
        <authorList>
            <person name="Van Tyne D."/>
        </authorList>
    </citation>
    <scope>NUCLEOTIDE SEQUENCE</scope>
    <source>
        <strain evidence="5">JM9A</strain>
    </source>
</reference>
<evidence type="ECO:0000256" key="2">
    <source>
        <dbReference type="ARBA" id="ARBA00023267"/>
    </source>
</evidence>
<evidence type="ECO:0000313" key="5">
    <source>
        <dbReference type="EMBL" id="MEO1780770.1"/>
    </source>
</evidence>
<comment type="caution">
    <text evidence="3">Lacks conserved residue(s) required for the propagation of feature annotation.</text>
</comment>
<protein>
    <recommendedName>
        <fullName evidence="3">Bifunctional ligase/repressor BirA</fullName>
    </recommendedName>
    <alternativeName>
        <fullName evidence="3">Biotin--[acetyl-CoA-carboxylase] ligase</fullName>
        <ecNumber evidence="3">6.3.4.15</ecNumber>
    </alternativeName>
    <alternativeName>
        <fullName evidence="3">Biotin--protein ligase</fullName>
    </alternativeName>
    <alternativeName>
        <fullName evidence="3">Biotin-[acetyl-CoA carboxylase] synthetase</fullName>
    </alternativeName>
</protein>
<dbReference type="InterPro" id="IPR013196">
    <property type="entry name" value="HTH_11"/>
</dbReference>
<dbReference type="InterPro" id="IPR003142">
    <property type="entry name" value="BPL_C"/>
</dbReference>
<feature type="DNA-binding region" description="H-T-H motif" evidence="3">
    <location>
        <begin position="20"/>
        <end position="39"/>
    </location>
</feature>
<evidence type="ECO:0000259" key="4">
    <source>
        <dbReference type="PROSITE" id="PS51733"/>
    </source>
</evidence>
<dbReference type="GO" id="GO:0016874">
    <property type="term" value="F:ligase activity"/>
    <property type="evidence" value="ECO:0007669"/>
    <property type="project" value="UniProtKB-KW"/>
</dbReference>
<proteinExistence type="inferred from homology"/>
<keyword evidence="3" id="KW-0804">Transcription</keyword>
<dbReference type="CDD" id="cd16442">
    <property type="entry name" value="BPL"/>
    <property type="match status" value="1"/>
</dbReference>
<dbReference type="EMBL" id="MAEI02000001">
    <property type="protein sequence ID" value="MEO1780770.1"/>
    <property type="molecule type" value="Genomic_DNA"/>
</dbReference>
<gene>
    <name evidence="3" type="primary">birA</name>
    <name evidence="5" type="ORF">BAU18_000321</name>
</gene>
<accession>A0ABV0EY88</accession>
<dbReference type="InterPro" id="IPR004143">
    <property type="entry name" value="BPL_LPL_catalytic"/>
</dbReference>
<keyword evidence="3" id="KW-0678">Repressor</keyword>
<evidence type="ECO:0000256" key="1">
    <source>
        <dbReference type="ARBA" id="ARBA00022598"/>
    </source>
</evidence>
<comment type="caution">
    <text evidence="5">The sequence shown here is derived from an EMBL/GenBank/DDBJ whole genome shotgun (WGS) entry which is preliminary data.</text>
</comment>
<dbReference type="Gene3D" id="2.30.30.100">
    <property type="match status" value="1"/>
</dbReference>
<dbReference type="Proteomes" id="UP001429357">
    <property type="component" value="Unassembled WGS sequence"/>
</dbReference>
<comment type="similarity">
    <text evidence="3">Belongs to the biotin--protein ligase family.</text>
</comment>
<dbReference type="Pfam" id="PF08279">
    <property type="entry name" value="HTH_11"/>
    <property type="match status" value="1"/>
</dbReference>
<dbReference type="HAMAP" id="MF_00978">
    <property type="entry name" value="Bifunct_BirA"/>
    <property type="match status" value="1"/>
</dbReference>
<reference evidence="5" key="2">
    <citation type="submission" date="2024-02" db="EMBL/GenBank/DDBJ databases">
        <title>The Genome Sequence of Enterococcus diestrammenae JM9A.</title>
        <authorList>
            <person name="Earl A."/>
            <person name="Manson A."/>
            <person name="Gilmore M."/>
            <person name="Sanders J."/>
            <person name="Shea T."/>
            <person name="Howe W."/>
            <person name="Livny J."/>
            <person name="Cuomo C."/>
            <person name="Neafsey D."/>
            <person name="Birren B."/>
        </authorList>
    </citation>
    <scope>NUCLEOTIDE SEQUENCE</scope>
    <source>
        <strain evidence="5">JM9A</strain>
    </source>
</reference>
<dbReference type="NCBIfam" id="TIGR00121">
    <property type="entry name" value="birA_ligase"/>
    <property type="match status" value="1"/>
</dbReference>
<dbReference type="InterPro" id="IPR036390">
    <property type="entry name" value="WH_DNA-bd_sf"/>
</dbReference>
<dbReference type="SUPFAM" id="SSF55681">
    <property type="entry name" value="Class II aaRS and biotin synthetases"/>
    <property type="match status" value="1"/>
</dbReference>
<dbReference type="RefSeq" id="WP_161869563.1">
    <property type="nucleotide sequence ID" value="NZ_MAEI02000001.1"/>
</dbReference>
<feature type="domain" description="BPL/LPL catalytic" evidence="4">
    <location>
        <begin position="107"/>
        <end position="284"/>
    </location>
</feature>
<feature type="binding site" evidence="3">
    <location>
        <position position="138"/>
    </location>
    <ligand>
        <name>biotin</name>
        <dbReference type="ChEBI" id="CHEBI:57586"/>
    </ligand>
</feature>
<dbReference type="SUPFAM" id="SSF46785">
    <property type="entry name" value="Winged helix' DNA-binding domain"/>
    <property type="match status" value="1"/>
</dbReference>
<dbReference type="InterPro" id="IPR036388">
    <property type="entry name" value="WH-like_DNA-bd_sf"/>
</dbReference>
<keyword evidence="1 3" id="KW-0436">Ligase</keyword>
<evidence type="ECO:0000313" key="6">
    <source>
        <dbReference type="Proteomes" id="UP001429357"/>
    </source>
</evidence>
<dbReference type="PANTHER" id="PTHR12835">
    <property type="entry name" value="BIOTIN PROTEIN LIGASE"/>
    <property type="match status" value="1"/>
</dbReference>